<name>A0A5E4MIB2_9HEMI</name>
<dbReference type="Proteomes" id="UP000325440">
    <property type="component" value="Unassembled WGS sequence"/>
</dbReference>
<accession>A0A5E4MIB2</accession>
<evidence type="ECO:0000313" key="2">
    <source>
        <dbReference type="Proteomes" id="UP000325440"/>
    </source>
</evidence>
<organism evidence="1 2">
    <name type="scientific">Cinara cedri</name>
    <dbReference type="NCBI Taxonomy" id="506608"/>
    <lineage>
        <taxon>Eukaryota</taxon>
        <taxon>Metazoa</taxon>
        <taxon>Ecdysozoa</taxon>
        <taxon>Arthropoda</taxon>
        <taxon>Hexapoda</taxon>
        <taxon>Insecta</taxon>
        <taxon>Pterygota</taxon>
        <taxon>Neoptera</taxon>
        <taxon>Paraneoptera</taxon>
        <taxon>Hemiptera</taxon>
        <taxon>Sternorrhyncha</taxon>
        <taxon>Aphidomorpha</taxon>
        <taxon>Aphidoidea</taxon>
        <taxon>Aphididae</taxon>
        <taxon>Lachninae</taxon>
        <taxon>Cinara</taxon>
    </lineage>
</organism>
<gene>
    <name evidence="1" type="ORF">CINCED_3A005846</name>
</gene>
<sequence length="123" mass="13691">MTTTPTPSFPIKPSAVVTDFDLRAAHPVSKLITTLVLRHISKLTTDATVATATASKCLHRNTNSCRRIGRRSTCSRPKPVTFQGVYSREVGLQPTRERTGETICLVLHLSCKNGVRHHWRITQ</sequence>
<dbReference type="EMBL" id="CABPRJ010000507">
    <property type="protein sequence ID" value="VVC30169.1"/>
    <property type="molecule type" value="Genomic_DNA"/>
</dbReference>
<evidence type="ECO:0000313" key="1">
    <source>
        <dbReference type="EMBL" id="VVC30169.1"/>
    </source>
</evidence>
<dbReference type="AlphaFoldDB" id="A0A5E4MIB2"/>
<keyword evidence="2" id="KW-1185">Reference proteome</keyword>
<reference evidence="1 2" key="1">
    <citation type="submission" date="2019-08" db="EMBL/GenBank/DDBJ databases">
        <authorList>
            <person name="Alioto T."/>
            <person name="Alioto T."/>
            <person name="Gomez Garrido J."/>
        </authorList>
    </citation>
    <scope>NUCLEOTIDE SEQUENCE [LARGE SCALE GENOMIC DNA]</scope>
</reference>
<protein>
    <submittedName>
        <fullName evidence="1">Uncharacterized protein</fullName>
    </submittedName>
</protein>
<proteinExistence type="predicted"/>